<evidence type="ECO:0000313" key="1">
    <source>
        <dbReference type="EMBL" id="KAK4153510.1"/>
    </source>
</evidence>
<accession>A0AAN6VNE6</accession>
<gene>
    <name evidence="1" type="ORF">C8A00DRAFT_33738</name>
</gene>
<organism evidence="1 2">
    <name type="scientific">Chaetomidium leptoderma</name>
    <dbReference type="NCBI Taxonomy" id="669021"/>
    <lineage>
        <taxon>Eukaryota</taxon>
        <taxon>Fungi</taxon>
        <taxon>Dikarya</taxon>
        <taxon>Ascomycota</taxon>
        <taxon>Pezizomycotina</taxon>
        <taxon>Sordariomycetes</taxon>
        <taxon>Sordariomycetidae</taxon>
        <taxon>Sordariales</taxon>
        <taxon>Chaetomiaceae</taxon>
        <taxon>Chaetomidium</taxon>
    </lineage>
</organism>
<dbReference type="EMBL" id="MU856938">
    <property type="protein sequence ID" value="KAK4153510.1"/>
    <property type="molecule type" value="Genomic_DNA"/>
</dbReference>
<reference evidence="1" key="2">
    <citation type="submission" date="2023-05" db="EMBL/GenBank/DDBJ databases">
        <authorList>
            <consortium name="Lawrence Berkeley National Laboratory"/>
            <person name="Steindorff A."/>
            <person name="Hensen N."/>
            <person name="Bonometti L."/>
            <person name="Westerberg I."/>
            <person name="Brannstrom I.O."/>
            <person name="Guillou S."/>
            <person name="Cros-Aarteil S."/>
            <person name="Calhoun S."/>
            <person name="Haridas S."/>
            <person name="Kuo A."/>
            <person name="Mondo S."/>
            <person name="Pangilinan J."/>
            <person name="Riley R."/>
            <person name="Labutti K."/>
            <person name="Andreopoulos B."/>
            <person name="Lipzen A."/>
            <person name="Chen C."/>
            <person name="Yanf M."/>
            <person name="Daum C."/>
            <person name="Ng V."/>
            <person name="Clum A."/>
            <person name="Ohm R."/>
            <person name="Martin F."/>
            <person name="Silar P."/>
            <person name="Natvig D."/>
            <person name="Lalanne C."/>
            <person name="Gautier V."/>
            <person name="Ament-Velasquez S.L."/>
            <person name="Kruys A."/>
            <person name="Hutchinson M.I."/>
            <person name="Powell A.J."/>
            <person name="Barry K."/>
            <person name="Miller A.N."/>
            <person name="Grigoriev I.V."/>
            <person name="Debuchy R."/>
            <person name="Gladieux P."/>
            <person name="Thoren M.H."/>
            <person name="Johannesson H."/>
        </authorList>
    </citation>
    <scope>NUCLEOTIDE SEQUENCE</scope>
    <source>
        <strain evidence="1">CBS 538.74</strain>
    </source>
</reference>
<proteinExistence type="predicted"/>
<dbReference type="Proteomes" id="UP001302745">
    <property type="component" value="Unassembled WGS sequence"/>
</dbReference>
<dbReference type="AlphaFoldDB" id="A0AAN6VNE6"/>
<sequence length="162" mass="18582">MRSAIQFLAQHLDLKTPEVAGYLISRFSEYVLNFLHDHPNVLDPDFAQIRARVHLTMAHRPVGWLWTQHNTPAAMRLWGQEEHATALVLRVLDYLANEGHCPKDCGIDQMAFEIHRCLCVLQSLWLQNGVWVGDRQLEMELGRALGIAMEELELVRAVSVNF</sequence>
<keyword evidence="2" id="KW-1185">Reference proteome</keyword>
<reference evidence="1" key="1">
    <citation type="journal article" date="2023" name="Mol. Phylogenet. Evol.">
        <title>Genome-scale phylogeny and comparative genomics of the fungal order Sordariales.</title>
        <authorList>
            <person name="Hensen N."/>
            <person name="Bonometti L."/>
            <person name="Westerberg I."/>
            <person name="Brannstrom I.O."/>
            <person name="Guillou S."/>
            <person name="Cros-Aarteil S."/>
            <person name="Calhoun S."/>
            <person name="Haridas S."/>
            <person name="Kuo A."/>
            <person name="Mondo S."/>
            <person name="Pangilinan J."/>
            <person name="Riley R."/>
            <person name="LaButti K."/>
            <person name="Andreopoulos B."/>
            <person name="Lipzen A."/>
            <person name="Chen C."/>
            <person name="Yan M."/>
            <person name="Daum C."/>
            <person name="Ng V."/>
            <person name="Clum A."/>
            <person name="Steindorff A."/>
            <person name="Ohm R.A."/>
            <person name="Martin F."/>
            <person name="Silar P."/>
            <person name="Natvig D.O."/>
            <person name="Lalanne C."/>
            <person name="Gautier V."/>
            <person name="Ament-Velasquez S.L."/>
            <person name="Kruys A."/>
            <person name="Hutchinson M.I."/>
            <person name="Powell A.J."/>
            <person name="Barry K."/>
            <person name="Miller A.N."/>
            <person name="Grigoriev I.V."/>
            <person name="Debuchy R."/>
            <person name="Gladieux P."/>
            <person name="Hiltunen Thoren M."/>
            <person name="Johannesson H."/>
        </authorList>
    </citation>
    <scope>NUCLEOTIDE SEQUENCE</scope>
    <source>
        <strain evidence="1">CBS 538.74</strain>
    </source>
</reference>
<evidence type="ECO:0000313" key="2">
    <source>
        <dbReference type="Proteomes" id="UP001302745"/>
    </source>
</evidence>
<protein>
    <submittedName>
        <fullName evidence="1">Uncharacterized protein</fullName>
    </submittedName>
</protein>
<name>A0AAN6VNE6_9PEZI</name>
<comment type="caution">
    <text evidence="1">The sequence shown here is derived from an EMBL/GenBank/DDBJ whole genome shotgun (WGS) entry which is preliminary data.</text>
</comment>